<organism evidence="8 9">
    <name type="scientific">Dactylosporangium cerinum</name>
    <dbReference type="NCBI Taxonomy" id="1434730"/>
    <lineage>
        <taxon>Bacteria</taxon>
        <taxon>Bacillati</taxon>
        <taxon>Actinomycetota</taxon>
        <taxon>Actinomycetes</taxon>
        <taxon>Micromonosporales</taxon>
        <taxon>Micromonosporaceae</taxon>
        <taxon>Dactylosporangium</taxon>
    </lineage>
</organism>
<dbReference type="EMBL" id="JBHSIU010000130">
    <property type="protein sequence ID" value="MFC5008192.1"/>
    <property type="molecule type" value="Genomic_DNA"/>
</dbReference>
<dbReference type="PANTHER" id="PTHR43133:SF8">
    <property type="entry name" value="RNA POLYMERASE SIGMA FACTOR HI_1459-RELATED"/>
    <property type="match status" value="1"/>
</dbReference>
<keyword evidence="3" id="KW-0731">Sigma factor</keyword>
<proteinExistence type="inferred from homology"/>
<protein>
    <submittedName>
        <fullName evidence="8">RNA polymerase sigma factor</fullName>
    </submittedName>
</protein>
<dbReference type="InterPro" id="IPR014284">
    <property type="entry name" value="RNA_pol_sigma-70_dom"/>
</dbReference>
<evidence type="ECO:0000256" key="2">
    <source>
        <dbReference type="ARBA" id="ARBA00023015"/>
    </source>
</evidence>
<keyword evidence="4" id="KW-0238">DNA-binding</keyword>
<evidence type="ECO:0000256" key="3">
    <source>
        <dbReference type="ARBA" id="ARBA00023082"/>
    </source>
</evidence>
<gene>
    <name evidence="8" type="ORF">ACFPIJ_61565</name>
</gene>
<keyword evidence="2" id="KW-0805">Transcription regulation</keyword>
<sequence length="187" mass="20255">MNALRTVSPPDVAALFDAYSERVYRYCAHRVGPVVAEDVVAEVFLVAHRHRDRIAGPGEPLAWLYGIATNLLRRHRRDEVRAYRALAKVGVDPLGGATGVVDAHDTRSAERVDATRTGRRLAGALAALPRRQRDVLLLYAIAELSYAEIAAALGIPIGSVRSALSRARASVRAAIDLPSDPDSWSTP</sequence>
<dbReference type="InterPro" id="IPR039425">
    <property type="entry name" value="RNA_pol_sigma-70-like"/>
</dbReference>
<dbReference type="InterPro" id="IPR013325">
    <property type="entry name" value="RNA_pol_sigma_r2"/>
</dbReference>
<feature type="domain" description="RNA polymerase sigma-70 region 2" evidence="6">
    <location>
        <begin position="15"/>
        <end position="81"/>
    </location>
</feature>
<evidence type="ECO:0000259" key="7">
    <source>
        <dbReference type="Pfam" id="PF08281"/>
    </source>
</evidence>
<dbReference type="Pfam" id="PF04542">
    <property type="entry name" value="Sigma70_r2"/>
    <property type="match status" value="1"/>
</dbReference>
<dbReference type="Gene3D" id="1.10.10.10">
    <property type="entry name" value="Winged helix-like DNA-binding domain superfamily/Winged helix DNA-binding domain"/>
    <property type="match status" value="1"/>
</dbReference>
<evidence type="ECO:0000256" key="1">
    <source>
        <dbReference type="ARBA" id="ARBA00010641"/>
    </source>
</evidence>
<comment type="similarity">
    <text evidence="1">Belongs to the sigma-70 factor family. ECF subfamily.</text>
</comment>
<name>A0ABV9WKW9_9ACTN</name>
<dbReference type="Proteomes" id="UP001595912">
    <property type="component" value="Unassembled WGS sequence"/>
</dbReference>
<dbReference type="InterPro" id="IPR036388">
    <property type="entry name" value="WH-like_DNA-bd_sf"/>
</dbReference>
<dbReference type="InterPro" id="IPR013324">
    <property type="entry name" value="RNA_pol_sigma_r3/r4-like"/>
</dbReference>
<evidence type="ECO:0000259" key="6">
    <source>
        <dbReference type="Pfam" id="PF04542"/>
    </source>
</evidence>
<feature type="domain" description="RNA polymerase sigma factor 70 region 4 type 2" evidence="7">
    <location>
        <begin position="120"/>
        <end position="169"/>
    </location>
</feature>
<evidence type="ECO:0000313" key="9">
    <source>
        <dbReference type="Proteomes" id="UP001595912"/>
    </source>
</evidence>
<evidence type="ECO:0000313" key="8">
    <source>
        <dbReference type="EMBL" id="MFC5008192.1"/>
    </source>
</evidence>
<dbReference type="InterPro" id="IPR013249">
    <property type="entry name" value="RNA_pol_sigma70_r4_t2"/>
</dbReference>
<evidence type="ECO:0000256" key="4">
    <source>
        <dbReference type="ARBA" id="ARBA00023125"/>
    </source>
</evidence>
<keyword evidence="5" id="KW-0804">Transcription</keyword>
<keyword evidence="9" id="KW-1185">Reference proteome</keyword>
<dbReference type="Gene3D" id="1.10.1740.10">
    <property type="match status" value="1"/>
</dbReference>
<accession>A0ABV9WKW9</accession>
<dbReference type="SUPFAM" id="SSF88659">
    <property type="entry name" value="Sigma3 and sigma4 domains of RNA polymerase sigma factors"/>
    <property type="match status" value="1"/>
</dbReference>
<dbReference type="Pfam" id="PF08281">
    <property type="entry name" value="Sigma70_r4_2"/>
    <property type="match status" value="1"/>
</dbReference>
<reference evidence="9" key="1">
    <citation type="journal article" date="2019" name="Int. J. Syst. Evol. Microbiol.">
        <title>The Global Catalogue of Microorganisms (GCM) 10K type strain sequencing project: providing services to taxonomists for standard genome sequencing and annotation.</title>
        <authorList>
            <consortium name="The Broad Institute Genomics Platform"/>
            <consortium name="The Broad Institute Genome Sequencing Center for Infectious Disease"/>
            <person name="Wu L."/>
            <person name="Ma J."/>
        </authorList>
    </citation>
    <scope>NUCLEOTIDE SEQUENCE [LARGE SCALE GENOMIC DNA]</scope>
    <source>
        <strain evidence="9">CGMCC 4.7152</strain>
    </source>
</reference>
<dbReference type="CDD" id="cd06171">
    <property type="entry name" value="Sigma70_r4"/>
    <property type="match status" value="1"/>
</dbReference>
<dbReference type="SUPFAM" id="SSF88946">
    <property type="entry name" value="Sigma2 domain of RNA polymerase sigma factors"/>
    <property type="match status" value="1"/>
</dbReference>
<dbReference type="NCBIfam" id="TIGR02937">
    <property type="entry name" value="sigma70-ECF"/>
    <property type="match status" value="1"/>
</dbReference>
<comment type="caution">
    <text evidence="8">The sequence shown here is derived from an EMBL/GenBank/DDBJ whole genome shotgun (WGS) entry which is preliminary data.</text>
</comment>
<dbReference type="InterPro" id="IPR007627">
    <property type="entry name" value="RNA_pol_sigma70_r2"/>
</dbReference>
<dbReference type="PANTHER" id="PTHR43133">
    <property type="entry name" value="RNA POLYMERASE ECF-TYPE SIGMA FACTO"/>
    <property type="match status" value="1"/>
</dbReference>
<evidence type="ECO:0000256" key="5">
    <source>
        <dbReference type="ARBA" id="ARBA00023163"/>
    </source>
</evidence>
<dbReference type="RefSeq" id="WP_380128842.1">
    <property type="nucleotide sequence ID" value="NZ_JBHSIU010000130.1"/>
</dbReference>